<accession>A0A426ZYY2</accession>
<feature type="compositionally biased region" description="Basic and acidic residues" evidence="1">
    <location>
        <begin position="68"/>
        <end position="98"/>
    </location>
</feature>
<feature type="region of interest" description="Disordered" evidence="1">
    <location>
        <begin position="128"/>
        <end position="158"/>
    </location>
</feature>
<feature type="compositionally biased region" description="Basic residues" evidence="1">
    <location>
        <begin position="195"/>
        <end position="207"/>
    </location>
</feature>
<comment type="caution">
    <text evidence="2">The sequence shown here is derived from an EMBL/GenBank/DDBJ whole genome shotgun (WGS) entry which is preliminary data.</text>
</comment>
<organism evidence="2 3">
    <name type="scientific">Ensete ventricosum</name>
    <name type="common">Abyssinian banana</name>
    <name type="synonym">Musa ensete</name>
    <dbReference type="NCBI Taxonomy" id="4639"/>
    <lineage>
        <taxon>Eukaryota</taxon>
        <taxon>Viridiplantae</taxon>
        <taxon>Streptophyta</taxon>
        <taxon>Embryophyta</taxon>
        <taxon>Tracheophyta</taxon>
        <taxon>Spermatophyta</taxon>
        <taxon>Magnoliopsida</taxon>
        <taxon>Liliopsida</taxon>
        <taxon>Zingiberales</taxon>
        <taxon>Musaceae</taxon>
        <taxon>Ensete</taxon>
    </lineage>
</organism>
<evidence type="ECO:0000256" key="1">
    <source>
        <dbReference type="SAM" id="MobiDB-lite"/>
    </source>
</evidence>
<reference evidence="2 3" key="1">
    <citation type="journal article" date="2014" name="Agronomy (Basel)">
        <title>A Draft Genome Sequence for Ensete ventricosum, the Drought-Tolerant Tree Against Hunger.</title>
        <authorList>
            <person name="Harrison J."/>
            <person name="Moore K.A."/>
            <person name="Paszkiewicz K."/>
            <person name="Jones T."/>
            <person name="Grant M."/>
            <person name="Ambacheew D."/>
            <person name="Muzemil S."/>
            <person name="Studholme D.J."/>
        </authorList>
    </citation>
    <scope>NUCLEOTIDE SEQUENCE [LARGE SCALE GENOMIC DNA]</scope>
</reference>
<gene>
    <name evidence="2" type="ORF">B296_00037640</name>
</gene>
<feature type="compositionally biased region" description="Basic and acidic residues" evidence="1">
    <location>
        <begin position="229"/>
        <end position="239"/>
    </location>
</feature>
<evidence type="ECO:0000313" key="3">
    <source>
        <dbReference type="Proteomes" id="UP000287651"/>
    </source>
</evidence>
<dbReference type="AlphaFoldDB" id="A0A426ZYY2"/>
<dbReference type="EMBL" id="AMZH03004437">
    <property type="protein sequence ID" value="RRT69168.1"/>
    <property type="molecule type" value="Genomic_DNA"/>
</dbReference>
<proteinExistence type="predicted"/>
<protein>
    <submittedName>
        <fullName evidence="2">Uncharacterized protein</fullName>
    </submittedName>
</protein>
<evidence type="ECO:0000313" key="2">
    <source>
        <dbReference type="EMBL" id="RRT69168.1"/>
    </source>
</evidence>
<name>A0A426ZYY2_ENSVE</name>
<feature type="region of interest" description="Disordered" evidence="1">
    <location>
        <begin position="57"/>
        <end position="98"/>
    </location>
</feature>
<sequence length="239" mass="28437">MKARVAVEEEEGVAVRQPARRGCDNRWWQRICRRLIANKERAEARLHANEEQRRDCRRRRADCGGDSNEGKERQTLSWERRAANGGKSHKEQTMQRQERKEQWQWTIDGCYRKLQGVWNHRQWRLRQKHDCDRGKKKQGKQLSLRLQRAGRRRSTTGPILLARLTTERRQATTRLVEEEDRSCYDCLGSADGGKSRRMQRQGRRRRQRPTEGGSNGWRPKLTDTEEEMPQDKDHLEQLL</sequence>
<dbReference type="Proteomes" id="UP000287651">
    <property type="component" value="Unassembled WGS sequence"/>
</dbReference>
<feature type="region of interest" description="Disordered" evidence="1">
    <location>
        <begin position="187"/>
        <end position="239"/>
    </location>
</feature>